<dbReference type="EC" id="2.5.1.18" evidence="1"/>
<dbReference type="SFLD" id="SFLDS00019">
    <property type="entry name" value="Glutathione_Transferase_(cytos"/>
    <property type="match status" value="1"/>
</dbReference>
<dbReference type="FunFam" id="3.40.30.10:FF:000014">
    <property type="entry name" value="Tau class glutathione S-transferase"/>
    <property type="match status" value="1"/>
</dbReference>
<keyword evidence="2" id="KW-0808">Transferase</keyword>
<dbReference type="InterPro" id="IPR040079">
    <property type="entry name" value="Glutathione_S-Trfase"/>
</dbReference>
<dbReference type="GO" id="GO:0004364">
    <property type="term" value="F:glutathione transferase activity"/>
    <property type="evidence" value="ECO:0007669"/>
    <property type="project" value="UniProtKB-EC"/>
</dbReference>
<dbReference type="InterPro" id="IPR045074">
    <property type="entry name" value="GST_C_Tau"/>
</dbReference>
<comment type="caution">
    <text evidence="6">The sequence shown here is derived from an EMBL/GenBank/DDBJ whole genome shotgun (WGS) entry which is preliminary data.</text>
</comment>
<dbReference type="SUPFAM" id="SSF52833">
    <property type="entry name" value="Thioredoxin-like"/>
    <property type="match status" value="1"/>
</dbReference>
<feature type="domain" description="GST C-terminal" evidence="5">
    <location>
        <begin position="211"/>
        <end position="342"/>
    </location>
</feature>
<dbReference type="SFLD" id="SFLDG00358">
    <property type="entry name" value="Main_(cytGST)"/>
    <property type="match status" value="1"/>
</dbReference>
<dbReference type="InterPro" id="IPR010987">
    <property type="entry name" value="Glutathione-S-Trfase_C-like"/>
</dbReference>
<gene>
    <name evidence="6" type="ORF">NC653_021628</name>
</gene>
<dbReference type="InterPro" id="IPR036282">
    <property type="entry name" value="Glutathione-S-Trfase_C_sf"/>
</dbReference>
<sequence length="349" mass="39489">MTDVKLHGFWASPFCYRVIWALKLKGVEFEHIEEDLTNKSELLLKYNPVYKKIPVLVHGGKPIAESLVILEYIEETWPENPLLPTDPYERAMARFWIQYGVTKGAALVALYRASGEELEKAVKEVVEVLRVLEEQGLGDKKFFGGDSINLVDISYGLFTCWFAAMEEAMGVKVLEPSTLPRLHAWAQNFLEVPLIKENIPDNDKLLLFMKETSQSSLVRVIRQQGILGPYIIDSAALVPLFGASGEELEKAVKEVVEALRVLEEQGLGDKKFFGGDSINLVDISYGLFAYWLAAIEDIVGVKVLEPSTLPRLHAWAQNFIEVPLIKENIPDNDKMLLYMKSVREKMMNK</sequence>
<reference evidence="6" key="1">
    <citation type="journal article" date="2023" name="Mol. Ecol. Resour.">
        <title>Chromosome-level genome assembly of a triploid poplar Populus alba 'Berolinensis'.</title>
        <authorList>
            <person name="Chen S."/>
            <person name="Yu Y."/>
            <person name="Wang X."/>
            <person name="Wang S."/>
            <person name="Zhang T."/>
            <person name="Zhou Y."/>
            <person name="He R."/>
            <person name="Meng N."/>
            <person name="Wang Y."/>
            <person name="Liu W."/>
            <person name="Liu Z."/>
            <person name="Liu J."/>
            <person name="Guo Q."/>
            <person name="Huang H."/>
            <person name="Sederoff R.R."/>
            <person name="Wang G."/>
            <person name="Qu G."/>
            <person name="Chen S."/>
        </authorList>
    </citation>
    <scope>NUCLEOTIDE SEQUENCE</scope>
    <source>
        <strain evidence="6">SC-2020</strain>
    </source>
</reference>
<evidence type="ECO:0000256" key="3">
    <source>
        <dbReference type="ARBA" id="ARBA00047960"/>
    </source>
</evidence>
<protein>
    <recommendedName>
        <fullName evidence="1">glutathione transferase</fullName>
        <ecNumber evidence="1">2.5.1.18</ecNumber>
    </recommendedName>
</protein>
<proteinExistence type="predicted"/>
<keyword evidence="7" id="KW-1185">Reference proteome</keyword>
<dbReference type="CDD" id="cd03185">
    <property type="entry name" value="GST_C_Tau"/>
    <property type="match status" value="2"/>
</dbReference>
<dbReference type="CDD" id="cd03058">
    <property type="entry name" value="GST_N_Tau"/>
    <property type="match status" value="1"/>
</dbReference>
<dbReference type="SUPFAM" id="SSF47616">
    <property type="entry name" value="GST C-terminal domain-like"/>
    <property type="match status" value="2"/>
</dbReference>
<feature type="domain" description="GST N-terminal" evidence="4">
    <location>
        <begin position="2"/>
        <end position="81"/>
    </location>
</feature>
<dbReference type="Pfam" id="PF02798">
    <property type="entry name" value="GST_N"/>
    <property type="match status" value="1"/>
</dbReference>
<evidence type="ECO:0000259" key="5">
    <source>
        <dbReference type="PROSITE" id="PS50405"/>
    </source>
</evidence>
<evidence type="ECO:0000259" key="4">
    <source>
        <dbReference type="PROSITE" id="PS50404"/>
    </source>
</evidence>
<evidence type="ECO:0000256" key="1">
    <source>
        <dbReference type="ARBA" id="ARBA00012452"/>
    </source>
</evidence>
<dbReference type="SFLD" id="SFLDG01152">
    <property type="entry name" value="Main.3:_Omega-_and_Tau-like"/>
    <property type="match status" value="1"/>
</dbReference>
<dbReference type="Proteomes" id="UP001164929">
    <property type="component" value="Chromosome 8"/>
</dbReference>
<dbReference type="GO" id="GO:0006749">
    <property type="term" value="P:glutathione metabolic process"/>
    <property type="evidence" value="ECO:0007669"/>
    <property type="project" value="InterPro"/>
</dbReference>
<evidence type="ECO:0000313" key="6">
    <source>
        <dbReference type="EMBL" id="KAJ6988761.1"/>
    </source>
</evidence>
<dbReference type="Gene3D" id="1.20.1050.10">
    <property type="match status" value="2"/>
</dbReference>
<dbReference type="GO" id="GO:0005737">
    <property type="term" value="C:cytoplasm"/>
    <property type="evidence" value="ECO:0007669"/>
    <property type="project" value="TreeGrafter"/>
</dbReference>
<dbReference type="PANTHER" id="PTHR11260">
    <property type="entry name" value="GLUTATHIONE S-TRANSFERASE, GST, SUPERFAMILY, GST DOMAIN CONTAINING"/>
    <property type="match status" value="1"/>
</dbReference>
<dbReference type="InterPro" id="IPR004045">
    <property type="entry name" value="Glutathione_S-Trfase_N"/>
</dbReference>
<organism evidence="6 7">
    <name type="scientific">Populus alba x Populus x berolinensis</name>
    <dbReference type="NCBI Taxonomy" id="444605"/>
    <lineage>
        <taxon>Eukaryota</taxon>
        <taxon>Viridiplantae</taxon>
        <taxon>Streptophyta</taxon>
        <taxon>Embryophyta</taxon>
        <taxon>Tracheophyta</taxon>
        <taxon>Spermatophyta</taxon>
        <taxon>Magnoliopsida</taxon>
        <taxon>eudicotyledons</taxon>
        <taxon>Gunneridae</taxon>
        <taxon>Pentapetalae</taxon>
        <taxon>rosids</taxon>
        <taxon>fabids</taxon>
        <taxon>Malpighiales</taxon>
        <taxon>Salicaceae</taxon>
        <taxon>Saliceae</taxon>
        <taxon>Populus</taxon>
    </lineage>
</organism>
<dbReference type="PROSITE" id="PS50405">
    <property type="entry name" value="GST_CTER"/>
    <property type="match status" value="2"/>
</dbReference>
<dbReference type="PROSITE" id="PS50404">
    <property type="entry name" value="GST_NTER"/>
    <property type="match status" value="1"/>
</dbReference>
<dbReference type="InterPro" id="IPR045073">
    <property type="entry name" value="Omega/Tau-like"/>
</dbReference>
<name>A0AAD6QDV7_9ROSI</name>
<dbReference type="Pfam" id="PF13410">
    <property type="entry name" value="GST_C_2"/>
    <property type="match status" value="2"/>
</dbReference>
<dbReference type="PANTHER" id="PTHR11260:SF775">
    <property type="entry name" value="GLUTATHIONE S-TRANSFERASE U10"/>
    <property type="match status" value="1"/>
</dbReference>
<feature type="domain" description="GST C-terminal" evidence="5">
    <location>
        <begin position="86"/>
        <end position="212"/>
    </location>
</feature>
<accession>A0AAD6QDV7</accession>
<comment type="catalytic activity">
    <reaction evidence="3">
        <text>RX + glutathione = an S-substituted glutathione + a halide anion + H(+)</text>
        <dbReference type="Rhea" id="RHEA:16437"/>
        <dbReference type="ChEBI" id="CHEBI:15378"/>
        <dbReference type="ChEBI" id="CHEBI:16042"/>
        <dbReference type="ChEBI" id="CHEBI:17792"/>
        <dbReference type="ChEBI" id="CHEBI:57925"/>
        <dbReference type="ChEBI" id="CHEBI:90779"/>
        <dbReference type="EC" id="2.5.1.18"/>
    </reaction>
</comment>
<dbReference type="EMBL" id="JAQIZT010000008">
    <property type="protein sequence ID" value="KAJ6988761.1"/>
    <property type="molecule type" value="Genomic_DNA"/>
</dbReference>
<dbReference type="AlphaFoldDB" id="A0AAD6QDV7"/>
<dbReference type="FunFam" id="1.20.1050.10:FF:000012">
    <property type="entry name" value="Tau class glutathione S-transferase"/>
    <property type="match status" value="1"/>
</dbReference>
<dbReference type="Gene3D" id="3.40.30.10">
    <property type="entry name" value="Glutaredoxin"/>
    <property type="match status" value="1"/>
</dbReference>
<evidence type="ECO:0000313" key="7">
    <source>
        <dbReference type="Proteomes" id="UP001164929"/>
    </source>
</evidence>
<dbReference type="InterPro" id="IPR036249">
    <property type="entry name" value="Thioredoxin-like_sf"/>
</dbReference>
<evidence type="ECO:0000256" key="2">
    <source>
        <dbReference type="ARBA" id="ARBA00022679"/>
    </source>
</evidence>